<protein>
    <submittedName>
        <fullName evidence="1">Uncharacterized protein</fullName>
    </submittedName>
</protein>
<evidence type="ECO:0000313" key="1">
    <source>
        <dbReference type="EMBL" id="KDR70690.1"/>
    </source>
</evidence>
<dbReference type="AlphaFoldDB" id="A0A067SIA8"/>
<accession>A0A067SIA8</accession>
<dbReference type="STRING" id="685588.A0A067SIA8"/>
<keyword evidence="2" id="KW-1185">Reference proteome</keyword>
<evidence type="ECO:0000313" key="2">
    <source>
        <dbReference type="Proteomes" id="UP000027222"/>
    </source>
</evidence>
<dbReference type="OrthoDB" id="3049674at2759"/>
<organism evidence="1 2">
    <name type="scientific">Galerina marginata (strain CBS 339.88)</name>
    <dbReference type="NCBI Taxonomy" id="685588"/>
    <lineage>
        <taxon>Eukaryota</taxon>
        <taxon>Fungi</taxon>
        <taxon>Dikarya</taxon>
        <taxon>Basidiomycota</taxon>
        <taxon>Agaricomycotina</taxon>
        <taxon>Agaricomycetes</taxon>
        <taxon>Agaricomycetidae</taxon>
        <taxon>Agaricales</taxon>
        <taxon>Agaricineae</taxon>
        <taxon>Strophariaceae</taxon>
        <taxon>Galerina</taxon>
    </lineage>
</organism>
<dbReference type="HOGENOM" id="CLU_1240218_0_0_1"/>
<reference evidence="2" key="1">
    <citation type="journal article" date="2014" name="Proc. Natl. Acad. Sci. U.S.A.">
        <title>Extensive sampling of basidiomycete genomes demonstrates inadequacy of the white-rot/brown-rot paradigm for wood decay fungi.</title>
        <authorList>
            <person name="Riley R."/>
            <person name="Salamov A.A."/>
            <person name="Brown D.W."/>
            <person name="Nagy L.G."/>
            <person name="Floudas D."/>
            <person name="Held B.W."/>
            <person name="Levasseur A."/>
            <person name="Lombard V."/>
            <person name="Morin E."/>
            <person name="Otillar R."/>
            <person name="Lindquist E.A."/>
            <person name="Sun H."/>
            <person name="LaButti K.M."/>
            <person name="Schmutz J."/>
            <person name="Jabbour D."/>
            <person name="Luo H."/>
            <person name="Baker S.E."/>
            <person name="Pisabarro A.G."/>
            <person name="Walton J.D."/>
            <person name="Blanchette R.A."/>
            <person name="Henrissat B."/>
            <person name="Martin F."/>
            <person name="Cullen D."/>
            <person name="Hibbett D.S."/>
            <person name="Grigoriev I.V."/>
        </authorList>
    </citation>
    <scope>NUCLEOTIDE SEQUENCE [LARGE SCALE GENOMIC DNA]</scope>
    <source>
        <strain evidence="2">CBS 339.88</strain>
    </source>
</reference>
<sequence>MSQFTFSQYNKLPLVAVADALYNQQLAAAHITRDKLLSLLAPLFLQDENAGRYAACLIHRHYLLQEGERMVANGNSTQPSKDTSDNIVPDCWLPTGQAVEYRFATVTDRATLPPPPSKEFFNSFKKITDLYGVDMLGVCYLPEMDQLKDGFVFLETAGSGDREQVISIVSESEIAVANSNQIYQTAWVTTFDPFRELYVATGPVTCINHFAPRL</sequence>
<gene>
    <name evidence="1" type="ORF">GALMADRAFT_282143</name>
</gene>
<name>A0A067SIA8_GALM3</name>
<dbReference type="EMBL" id="KL142396">
    <property type="protein sequence ID" value="KDR70690.1"/>
    <property type="molecule type" value="Genomic_DNA"/>
</dbReference>
<proteinExistence type="predicted"/>
<dbReference type="Proteomes" id="UP000027222">
    <property type="component" value="Unassembled WGS sequence"/>
</dbReference>